<reference evidence="2" key="1">
    <citation type="journal article" date="2021" name="Science">
        <title>Hunting the eagle killer: A cyanobacterial neurotoxin causes vacuolar myelinopathy.</title>
        <authorList>
            <person name="Breinlinger S."/>
            <person name="Phillips T.J."/>
            <person name="Haram B.N."/>
            <person name="Mares J."/>
            <person name="Martinez Yerena J.A."/>
            <person name="Hrouzek P."/>
            <person name="Sobotka R."/>
            <person name="Henderson W.M."/>
            <person name="Schmieder P."/>
            <person name="Williams S.M."/>
            <person name="Lauderdale J.D."/>
            <person name="Wilde H.D."/>
            <person name="Gerrin W."/>
            <person name="Kust A."/>
            <person name="Washington J.W."/>
            <person name="Wagner C."/>
            <person name="Geier B."/>
            <person name="Liebeke M."/>
            <person name="Enke H."/>
            <person name="Niedermeyer T.H.J."/>
            <person name="Wilde S.B."/>
        </authorList>
    </citation>
    <scope>NUCLEOTIDE SEQUENCE [LARGE SCALE GENOMIC DNA]</scope>
    <source>
        <strain evidence="2">Thurmond2011</strain>
    </source>
</reference>
<sequence length="362" mass="42290">MLKTSQTVQTPSVECLRKLWSQRYVLDLFSLSSHTLLLEASSSEGRTLTANKLKDHVLDLNCKMAWIQTKTLYNYIGNILDLKEARRITDFAFRIYKKLLEIYRQHSLSEQAFTTTELETHSVCGFSMSHISELVYALEPTLMIFQEQHQVSKDWRALGFMTSQLNFTNNLIRNKLTDAEKVLLNPYLRFVEEQVSTPWQRVCYAAAKYELDSPHFIIVKQLFPAADDIARTVHRQLAQLLPDHHSRRGGLNDPGIEHSCIRDLTMFQAYLWLCFLEGTLSPIEQELLPLCVMVVEGVEIKWELTEKWCQLLGDEIIRRVNSQQQALLRPYTQGMQEIFFQERKRFGFKEENYTFTRSMCTV</sequence>
<comment type="caution">
    <text evidence="1">The sequence shown here is derived from an EMBL/GenBank/DDBJ whole genome shotgun (WGS) entry which is preliminary data.</text>
</comment>
<organism evidence="1 2">
    <name type="scientific">Aetokthonos hydrillicola Thurmond2011</name>
    <dbReference type="NCBI Taxonomy" id="2712845"/>
    <lineage>
        <taxon>Bacteria</taxon>
        <taxon>Bacillati</taxon>
        <taxon>Cyanobacteriota</taxon>
        <taxon>Cyanophyceae</taxon>
        <taxon>Nostocales</taxon>
        <taxon>Hapalosiphonaceae</taxon>
        <taxon>Aetokthonos</taxon>
    </lineage>
</organism>
<evidence type="ECO:0000313" key="2">
    <source>
        <dbReference type="Proteomes" id="UP000667802"/>
    </source>
</evidence>
<accession>A0AAP5I7W7</accession>
<dbReference type="EMBL" id="JAALHA020000008">
    <property type="protein sequence ID" value="MDR9896491.1"/>
    <property type="molecule type" value="Genomic_DNA"/>
</dbReference>
<evidence type="ECO:0000313" key="1">
    <source>
        <dbReference type="EMBL" id="MDR9896491.1"/>
    </source>
</evidence>
<name>A0AAP5I7W7_9CYAN</name>
<keyword evidence="2" id="KW-1185">Reference proteome</keyword>
<dbReference type="RefSeq" id="WP_208350610.1">
    <property type="nucleotide sequence ID" value="NZ_JAALHA020000008.1"/>
</dbReference>
<protein>
    <submittedName>
        <fullName evidence="1">Uncharacterized protein</fullName>
    </submittedName>
</protein>
<dbReference type="Proteomes" id="UP000667802">
    <property type="component" value="Unassembled WGS sequence"/>
</dbReference>
<dbReference type="InterPro" id="IPR009050">
    <property type="entry name" value="Globin-like_sf"/>
</dbReference>
<dbReference type="SUPFAM" id="SSF46458">
    <property type="entry name" value="Globin-like"/>
    <property type="match status" value="1"/>
</dbReference>
<proteinExistence type="predicted"/>
<dbReference type="AlphaFoldDB" id="A0AAP5I7W7"/>
<gene>
    <name evidence="1" type="ORF">G7B40_018275</name>
</gene>